<comment type="caution">
    <text evidence="3">The sequence shown here is derived from an EMBL/GenBank/DDBJ whole genome shotgun (WGS) entry which is preliminary data.</text>
</comment>
<keyword evidence="4" id="KW-1185">Reference proteome</keyword>
<dbReference type="InterPro" id="IPR056867">
    <property type="entry name" value="LRR_15"/>
</dbReference>
<accession>A0A1V6PC72</accession>
<dbReference type="AlphaFoldDB" id="A0A1V6PC72"/>
<reference evidence="4" key="1">
    <citation type="journal article" date="2017" name="Nat. Microbiol.">
        <title>Global analysis of biosynthetic gene clusters reveals vast potential of secondary metabolite production in Penicillium species.</title>
        <authorList>
            <person name="Nielsen J.C."/>
            <person name="Grijseels S."/>
            <person name="Prigent S."/>
            <person name="Ji B."/>
            <person name="Dainat J."/>
            <person name="Nielsen K.F."/>
            <person name="Frisvad J.C."/>
            <person name="Workman M."/>
            <person name="Nielsen J."/>
        </authorList>
    </citation>
    <scope>NUCLEOTIDE SEQUENCE [LARGE SCALE GENOMIC DNA]</scope>
    <source>
        <strain evidence="4">IBT 11843</strain>
    </source>
</reference>
<evidence type="ECO:0000313" key="3">
    <source>
        <dbReference type="EMBL" id="OQD74584.1"/>
    </source>
</evidence>
<feature type="region of interest" description="Disordered" evidence="1">
    <location>
        <begin position="107"/>
        <end position="126"/>
    </location>
</feature>
<proteinExistence type="predicted"/>
<evidence type="ECO:0000256" key="1">
    <source>
        <dbReference type="SAM" id="MobiDB-lite"/>
    </source>
</evidence>
<dbReference type="OrthoDB" id="4366987at2759"/>
<feature type="domain" description="Leucine-rich repeat" evidence="2">
    <location>
        <begin position="131"/>
        <end position="268"/>
    </location>
</feature>
<dbReference type="Proteomes" id="UP000191522">
    <property type="component" value="Unassembled WGS sequence"/>
</dbReference>
<dbReference type="STRING" id="69771.A0A1V6PC72"/>
<organism evidence="3 4">
    <name type="scientific">Penicillium decumbens</name>
    <dbReference type="NCBI Taxonomy" id="69771"/>
    <lineage>
        <taxon>Eukaryota</taxon>
        <taxon>Fungi</taxon>
        <taxon>Dikarya</taxon>
        <taxon>Ascomycota</taxon>
        <taxon>Pezizomycotina</taxon>
        <taxon>Eurotiomycetes</taxon>
        <taxon>Eurotiomycetidae</taxon>
        <taxon>Eurotiales</taxon>
        <taxon>Aspergillaceae</taxon>
        <taxon>Penicillium</taxon>
    </lineage>
</organism>
<sequence length="279" mass="32283">MTGYSEGKRSEWLKDLEEFKTEAWMALLLPKLKGLRKLSMDWPYNQRYILNMLRKAGNSIEPVFPYLEEVYTTWWKEGSGSIPAYFLNPFFKFPSMRKLGCSRLRDQKREEFEPETEDDEPPLKKEILPPRSSNITVIDLVEASCFDGMREWFQACKTLRSFRRIGNGFLSHSEFQSGKHDAQDRKIYESLLLHKSTLEAIWMSSFSIDQGSDGWIGSFVDFTAMKAIAMTLPGLVGIDYVDWNIPENTARKVRKLEDVLPSSLETLYLILDEGPSFVS</sequence>
<gene>
    <name evidence="3" type="ORF">PENDEC_c010G02559</name>
</gene>
<dbReference type="Pfam" id="PF24969">
    <property type="entry name" value="LRR_15"/>
    <property type="match status" value="1"/>
</dbReference>
<evidence type="ECO:0000313" key="4">
    <source>
        <dbReference type="Proteomes" id="UP000191522"/>
    </source>
</evidence>
<protein>
    <recommendedName>
        <fullName evidence="2">Leucine-rich repeat domain-containing protein</fullName>
    </recommendedName>
</protein>
<dbReference type="EMBL" id="MDYL01000010">
    <property type="protein sequence ID" value="OQD74584.1"/>
    <property type="molecule type" value="Genomic_DNA"/>
</dbReference>
<name>A0A1V6PC72_PENDC</name>
<evidence type="ECO:0000259" key="2">
    <source>
        <dbReference type="Pfam" id="PF24969"/>
    </source>
</evidence>